<evidence type="ECO:0000313" key="1">
    <source>
        <dbReference type="EMBL" id="STV53391.1"/>
    </source>
</evidence>
<dbReference type="EMBL" id="UGMG01000001">
    <property type="protein sequence ID" value="STV53391.1"/>
    <property type="molecule type" value="Genomic_DNA"/>
</dbReference>
<gene>
    <name evidence="1" type="ORF">NCTC11679_02099</name>
</gene>
<organism evidence="1 2">
    <name type="scientific">Klebsiella pneumoniae</name>
    <dbReference type="NCBI Taxonomy" id="573"/>
    <lineage>
        <taxon>Bacteria</taxon>
        <taxon>Pseudomonadati</taxon>
        <taxon>Pseudomonadota</taxon>
        <taxon>Gammaproteobacteria</taxon>
        <taxon>Enterobacterales</taxon>
        <taxon>Enterobacteriaceae</taxon>
        <taxon>Klebsiella/Raoultella group</taxon>
        <taxon>Klebsiella</taxon>
        <taxon>Klebsiella pneumoniae complex</taxon>
    </lineage>
</organism>
<dbReference type="Proteomes" id="UP000255239">
    <property type="component" value="Unassembled WGS sequence"/>
</dbReference>
<sequence>MLLLTSDDVAQKYHLPHSSRLLRPMPLDMTNFEDDITLFLETQTVACHTPSVIGDAKKWTERSAALITQGGKMHTPWKAEDIALLEKWCGIPGPAAPWLLTALAADLVSLRKQPLLALFSSEQEHFISTITPGSEDEYTG</sequence>
<evidence type="ECO:0000313" key="2">
    <source>
        <dbReference type="Proteomes" id="UP000255239"/>
    </source>
</evidence>
<name>A0A378BVN5_KLEPN</name>
<proteinExistence type="predicted"/>
<protein>
    <submittedName>
        <fullName evidence="1">Type VI secretion protein</fullName>
    </submittedName>
</protein>
<reference evidence="1 2" key="1">
    <citation type="submission" date="2018-06" db="EMBL/GenBank/DDBJ databases">
        <authorList>
            <consortium name="Pathogen Informatics"/>
            <person name="Doyle S."/>
        </authorList>
    </citation>
    <scope>NUCLEOTIDE SEQUENCE [LARGE SCALE GENOMIC DNA]</scope>
    <source>
        <strain evidence="1 2">NCTC11679</strain>
    </source>
</reference>
<dbReference type="AlphaFoldDB" id="A0A378BVN5"/>
<accession>A0A378BVN5</accession>